<dbReference type="Proteomes" id="UP001477870">
    <property type="component" value="Unassembled WGS sequence"/>
</dbReference>
<evidence type="ECO:0000256" key="1">
    <source>
        <dbReference type="ARBA" id="ARBA00022676"/>
    </source>
</evidence>
<gene>
    <name evidence="3" type="ORF">WNY59_00480</name>
</gene>
<keyword evidence="1" id="KW-0328">Glycosyltransferase</keyword>
<name>A0ABU9T1P8_9HYPH</name>
<dbReference type="RefSeq" id="WP_342845985.1">
    <property type="nucleotide sequence ID" value="NZ_JBBMQO010000001.1"/>
</dbReference>
<evidence type="ECO:0000313" key="4">
    <source>
        <dbReference type="Proteomes" id="UP001477870"/>
    </source>
</evidence>
<reference evidence="3 4" key="1">
    <citation type="submission" date="2024-03" db="EMBL/GenBank/DDBJ databases">
        <title>Community enrichment and isolation of bacterial strains for fucoidan degradation.</title>
        <authorList>
            <person name="Sichert A."/>
        </authorList>
    </citation>
    <scope>NUCLEOTIDE SEQUENCE [LARGE SCALE GENOMIC DNA]</scope>
    <source>
        <strain evidence="3 4">AS62</strain>
    </source>
</reference>
<dbReference type="NCBIfam" id="TIGR00696">
    <property type="entry name" value="wecG_tagA_cpsF"/>
    <property type="match status" value="1"/>
</dbReference>
<dbReference type="CDD" id="cd06533">
    <property type="entry name" value="Glyco_transf_WecG_TagA"/>
    <property type="match status" value="1"/>
</dbReference>
<comment type="caution">
    <text evidence="3">The sequence shown here is derived from an EMBL/GenBank/DDBJ whole genome shotgun (WGS) entry which is preliminary data.</text>
</comment>
<keyword evidence="4" id="KW-1185">Reference proteome</keyword>
<dbReference type="PANTHER" id="PTHR34136">
    <property type="match status" value="1"/>
</dbReference>
<dbReference type="Pfam" id="PF03808">
    <property type="entry name" value="Glyco_tran_WecG"/>
    <property type="match status" value="1"/>
</dbReference>
<accession>A0ABU9T1P8</accession>
<proteinExistence type="predicted"/>
<dbReference type="PANTHER" id="PTHR34136:SF1">
    <property type="entry name" value="UDP-N-ACETYL-D-MANNOSAMINURONIC ACID TRANSFERASE"/>
    <property type="match status" value="1"/>
</dbReference>
<sequence length="255" mass="28527">MQDDLPTLDIIGTQVANLSQSEALAFIHGRIASKLFTSVNYLNAHCANVAWASNAYRQVLKQCAVLPDGVGVDIAAKILHGQKFKSNLNGTDFTPLVLTSAPAPLKIALYGAAPTIAQKAAQKLSALDTRHDIQVVGHGFINQDEQGDMLAALADYQPDILLVALGVPRQEFWISDNIKPEHCTVVFGVGALFDFLADNVKRAPKWARDLRIEWVYRLLQEPSRMWRRYILGNPLFIFHVLHYKFFAQHRRNNKI</sequence>
<evidence type="ECO:0000256" key="2">
    <source>
        <dbReference type="ARBA" id="ARBA00022679"/>
    </source>
</evidence>
<protein>
    <submittedName>
        <fullName evidence="3">WecB/TagA/CpsF family glycosyltransferase</fullName>
    </submittedName>
</protein>
<keyword evidence="2" id="KW-0808">Transferase</keyword>
<dbReference type="InterPro" id="IPR004629">
    <property type="entry name" value="WecG_TagA_CpsF"/>
</dbReference>
<dbReference type="EMBL" id="JBBMQO010000001">
    <property type="protein sequence ID" value="MEM5500055.1"/>
    <property type="molecule type" value="Genomic_DNA"/>
</dbReference>
<organism evidence="3 4">
    <name type="scientific">Ahrensia kielensis</name>
    <dbReference type="NCBI Taxonomy" id="76980"/>
    <lineage>
        <taxon>Bacteria</taxon>
        <taxon>Pseudomonadati</taxon>
        <taxon>Pseudomonadota</taxon>
        <taxon>Alphaproteobacteria</taxon>
        <taxon>Hyphomicrobiales</taxon>
        <taxon>Ahrensiaceae</taxon>
        <taxon>Ahrensia</taxon>
    </lineage>
</organism>
<evidence type="ECO:0000313" key="3">
    <source>
        <dbReference type="EMBL" id="MEM5500055.1"/>
    </source>
</evidence>